<dbReference type="GO" id="GO:0007165">
    <property type="term" value="P:signal transduction"/>
    <property type="evidence" value="ECO:0007669"/>
    <property type="project" value="UniProtKB-ARBA"/>
</dbReference>
<keyword evidence="2" id="KW-0963">Cytoplasm</keyword>
<evidence type="ECO:0000259" key="7">
    <source>
        <dbReference type="PROSITE" id="PS50021"/>
    </source>
</evidence>
<feature type="region of interest" description="Disordered" evidence="6">
    <location>
        <begin position="186"/>
        <end position="215"/>
    </location>
</feature>
<dbReference type="AlphaFoldDB" id="B4DZB8"/>
<dbReference type="EMBL" id="AK302839">
    <property type="protein sequence ID" value="BAG64030.1"/>
    <property type="molecule type" value="mRNA"/>
</dbReference>
<dbReference type="ProteomicsDB" id="5588"/>
<dbReference type="OrthoDB" id="10254988at2759"/>
<organism evidence="8">
    <name type="scientific">Homo sapiens</name>
    <name type="common">Human</name>
    <dbReference type="NCBI Taxonomy" id="9606"/>
    <lineage>
        <taxon>Eukaryota</taxon>
        <taxon>Metazoa</taxon>
        <taxon>Chordata</taxon>
        <taxon>Craniata</taxon>
        <taxon>Vertebrata</taxon>
        <taxon>Euteleostomi</taxon>
        <taxon>Mammalia</taxon>
        <taxon>Eutheria</taxon>
        <taxon>Euarchontoglires</taxon>
        <taxon>Primates</taxon>
        <taxon>Haplorrhini</taxon>
        <taxon>Catarrhini</taxon>
        <taxon>Hominidae</taxon>
        <taxon>Homo</taxon>
    </lineage>
</organism>
<evidence type="ECO:0000256" key="6">
    <source>
        <dbReference type="SAM" id="MobiDB-lite"/>
    </source>
</evidence>
<dbReference type="GO" id="GO:0030705">
    <property type="term" value="P:cytoskeleton-dependent intracellular transport"/>
    <property type="evidence" value="ECO:0007669"/>
    <property type="project" value="InterPro"/>
</dbReference>
<evidence type="ECO:0000256" key="1">
    <source>
        <dbReference type="ARBA" id="ARBA00004496"/>
    </source>
</evidence>
<dbReference type="KEGG" id="hsa:440193"/>
<sequence>MYMDLVDGIFLNQIMLQIDPRPTNQRINKHVNNDVNLRIQNLTILVRNIKTYYQEVLQQLIVMNLPNVLMIGRDPLSGKSMEEIKKVLLLVLGCAVQCERKEEFIERIKQLDIETQAGIVAHIQEVTHNQENVFDLQWLELPDVAPEELEALSRSMVLHLRRLIDQRDECTELIVDLTQERDYLQAQHPPSPIKSSSADSTPSPTSSLSSEDKQHLAVELADTKARLRRVRQEL</sequence>
<dbReference type="InterPro" id="IPR036872">
    <property type="entry name" value="CH_dom_sf"/>
</dbReference>
<name>B4DZB8_HUMAN</name>
<dbReference type="Gene3D" id="1.10.418.10">
    <property type="entry name" value="Calponin-like domain"/>
    <property type="match status" value="1"/>
</dbReference>
<dbReference type="RefSeq" id="NP_001073883.2">
    <property type="nucleotide sequence ID" value="NM_001080414.3"/>
</dbReference>
<dbReference type="CTD" id="440193"/>
<dbReference type="SMR" id="B4DZB8"/>
<reference evidence="8" key="1">
    <citation type="submission" date="2007-10" db="EMBL/GenBank/DDBJ databases">
        <title>NEDO human cDNA sequencing project focused on splicing variants.</title>
        <authorList>
            <person name="Wakamatsu A."/>
            <person name="Yamamoto J."/>
            <person name="Kimura K."/>
            <person name="Ishii S."/>
            <person name="Watanabe K."/>
            <person name="Sugiyama A."/>
            <person name="Murakawa K."/>
            <person name="Kaida T."/>
            <person name="Tsuchiya K."/>
            <person name="Fukuzumi Y."/>
            <person name="Kumagai A."/>
            <person name="Oishi Y."/>
            <person name="Yamamoto S."/>
            <person name="Ono Y."/>
            <person name="Komori Y."/>
            <person name="Yamazaki M."/>
            <person name="Kisu Y."/>
            <person name="Nishikawa T."/>
            <person name="Sugano S."/>
            <person name="Nomura N."/>
            <person name="Isogai T."/>
        </authorList>
    </citation>
    <scope>NUCLEOTIDE SEQUENCE</scope>
    <source>
        <tissue evidence="8">Testis</tissue>
    </source>
</reference>
<dbReference type="BioGRID-ORCS" id="440193">
    <property type="hits" value="15 hits in 1159 CRISPR screens"/>
</dbReference>
<protein>
    <submittedName>
        <fullName evidence="8">cDNA FLJ59076, highly similar to Mus musculus coiled-coil domain containing 88C (Ccdc88c), mRNA</fullName>
    </submittedName>
</protein>
<proteinExistence type="evidence at transcript level"/>
<dbReference type="PANTHER" id="PTHR18947">
    <property type="entry name" value="HOOK PROTEINS"/>
    <property type="match status" value="1"/>
</dbReference>
<feature type="domain" description="Calponin-homology (CH)" evidence="7">
    <location>
        <begin position="1"/>
        <end position="95"/>
    </location>
</feature>
<dbReference type="DNASU" id="440193"/>
<evidence type="ECO:0000256" key="5">
    <source>
        <dbReference type="ARBA" id="ARBA00061299"/>
    </source>
</evidence>
<evidence type="ECO:0000256" key="3">
    <source>
        <dbReference type="ARBA" id="ARBA00022658"/>
    </source>
</evidence>
<dbReference type="Pfam" id="PF19047">
    <property type="entry name" value="HOOK_N"/>
    <property type="match status" value="1"/>
</dbReference>
<evidence type="ECO:0000256" key="2">
    <source>
        <dbReference type="ARBA" id="ARBA00022490"/>
    </source>
</evidence>
<evidence type="ECO:0000313" key="8">
    <source>
        <dbReference type="EMBL" id="BAG64030.1"/>
    </source>
</evidence>
<comment type="subcellular location">
    <subcellularLocation>
        <location evidence="1">Cytoplasm</location>
    </subcellularLocation>
</comment>
<comment type="similarity">
    <text evidence="5">Belongs to the CCDC88 family.</text>
</comment>
<dbReference type="SUPFAM" id="SSF116907">
    <property type="entry name" value="Hook domain"/>
    <property type="match status" value="1"/>
</dbReference>
<dbReference type="InterPro" id="IPR043936">
    <property type="entry name" value="HOOK_N"/>
</dbReference>
<dbReference type="GO" id="GO:0005085">
    <property type="term" value="F:guanyl-nucleotide exchange factor activity"/>
    <property type="evidence" value="ECO:0007669"/>
    <property type="project" value="UniProtKB-KW"/>
</dbReference>
<dbReference type="PeptideAtlas" id="B4DZB8"/>
<dbReference type="GO" id="GO:0005737">
    <property type="term" value="C:cytoplasm"/>
    <property type="evidence" value="ECO:0007669"/>
    <property type="project" value="UniProtKB-SubCell"/>
</dbReference>
<accession>B4DZB8</accession>
<keyword evidence="4" id="KW-0175">Coiled coil</keyword>
<dbReference type="InterPro" id="IPR001715">
    <property type="entry name" value="CH_dom"/>
</dbReference>
<feature type="compositionally biased region" description="Low complexity" evidence="6">
    <location>
        <begin position="193"/>
        <end position="209"/>
    </location>
</feature>
<evidence type="ECO:0000256" key="4">
    <source>
        <dbReference type="ARBA" id="ARBA00023054"/>
    </source>
</evidence>
<dbReference type="GO" id="GO:0001965">
    <property type="term" value="F:G-protein alpha-subunit binding"/>
    <property type="evidence" value="ECO:0007669"/>
    <property type="project" value="UniProtKB-ARBA"/>
</dbReference>
<keyword evidence="3" id="KW-0344">Guanine-nucleotide releasing factor</keyword>
<dbReference type="GeneID" id="440193"/>
<dbReference type="PROSITE" id="PS50021">
    <property type="entry name" value="CH"/>
    <property type="match status" value="1"/>
</dbReference>
<dbReference type="DisGeNET" id="440193"/>
<dbReference type="PANTHER" id="PTHR18947:SF31">
    <property type="entry name" value="PROTEIN DAPLE"/>
    <property type="match status" value="1"/>
</dbReference>
<dbReference type="FunFam" id="1.10.418.10:FF:000035">
    <property type="entry name" value="girdin isoform X1"/>
    <property type="match status" value="1"/>
</dbReference>